<evidence type="ECO:0000313" key="11">
    <source>
        <dbReference type="EMBL" id="MBC2600936.1"/>
    </source>
</evidence>
<keyword evidence="12" id="KW-1185">Reference proteome</keyword>
<dbReference type="PANTHER" id="PTHR22993:SF9">
    <property type="entry name" value="FORMAMIDOPYRIMIDINE-DNA GLYCOSYLASE"/>
    <property type="match status" value="1"/>
</dbReference>
<dbReference type="InterPro" id="IPR015886">
    <property type="entry name" value="H2TH_FPG"/>
</dbReference>
<keyword evidence="5" id="KW-0238">DNA-binding</keyword>
<keyword evidence="8" id="KW-0511">Multifunctional enzyme</keyword>
<dbReference type="Pfam" id="PF01149">
    <property type="entry name" value="Fapy_DNA_glyco"/>
    <property type="match status" value="1"/>
</dbReference>
<protein>
    <submittedName>
        <fullName evidence="11">Fpg/Nei family DNA glycosylase</fullName>
    </submittedName>
</protein>
<dbReference type="CDD" id="cd08773">
    <property type="entry name" value="FpgNei_N"/>
    <property type="match status" value="1"/>
</dbReference>
<organism evidence="11 12">
    <name type="scientific">Puniceicoccus vermicola</name>
    <dbReference type="NCBI Taxonomy" id="388746"/>
    <lineage>
        <taxon>Bacteria</taxon>
        <taxon>Pseudomonadati</taxon>
        <taxon>Verrucomicrobiota</taxon>
        <taxon>Opitutia</taxon>
        <taxon>Puniceicoccales</taxon>
        <taxon>Puniceicoccaceae</taxon>
        <taxon>Puniceicoccus</taxon>
    </lineage>
</organism>
<dbReference type="GO" id="GO:0003906">
    <property type="term" value="F:DNA-(apurinic or apyrimidinic site) endonuclease activity"/>
    <property type="evidence" value="ECO:0007669"/>
    <property type="project" value="InterPro"/>
</dbReference>
<dbReference type="GO" id="GO:0008270">
    <property type="term" value="F:zinc ion binding"/>
    <property type="evidence" value="ECO:0007669"/>
    <property type="project" value="InterPro"/>
</dbReference>
<evidence type="ECO:0000259" key="10">
    <source>
        <dbReference type="PROSITE" id="PS51068"/>
    </source>
</evidence>
<accession>A0A7X1E3C8</accession>
<evidence type="ECO:0000256" key="5">
    <source>
        <dbReference type="ARBA" id="ARBA00023125"/>
    </source>
</evidence>
<dbReference type="RefSeq" id="WP_185691671.1">
    <property type="nucleotide sequence ID" value="NZ_JACHVA010000040.1"/>
</dbReference>
<dbReference type="Gene3D" id="3.20.190.10">
    <property type="entry name" value="MutM-like, N-terminal"/>
    <property type="match status" value="1"/>
</dbReference>
<dbReference type="SUPFAM" id="SSF81624">
    <property type="entry name" value="N-terminal domain of MutM-like DNA repair proteins"/>
    <property type="match status" value="1"/>
</dbReference>
<keyword evidence="7" id="KW-0456">Lyase</keyword>
<evidence type="ECO:0000256" key="9">
    <source>
        <dbReference type="ARBA" id="ARBA00023295"/>
    </source>
</evidence>
<dbReference type="AlphaFoldDB" id="A0A7X1E3C8"/>
<gene>
    <name evidence="11" type="ORF">H5P30_03995</name>
</gene>
<evidence type="ECO:0000313" key="12">
    <source>
        <dbReference type="Proteomes" id="UP000525652"/>
    </source>
</evidence>
<dbReference type="GO" id="GO:0008534">
    <property type="term" value="F:oxidized purine nucleobase lesion DNA N-glycosylase activity"/>
    <property type="evidence" value="ECO:0007669"/>
    <property type="project" value="UniProtKB-EC"/>
</dbReference>
<keyword evidence="3" id="KW-0227">DNA damage</keyword>
<evidence type="ECO:0000256" key="2">
    <source>
        <dbReference type="ARBA" id="ARBA00009409"/>
    </source>
</evidence>
<dbReference type="EMBL" id="JACHVA010000040">
    <property type="protein sequence ID" value="MBC2600936.1"/>
    <property type="molecule type" value="Genomic_DNA"/>
</dbReference>
<feature type="domain" description="Formamidopyrimidine-DNA glycosylase catalytic" evidence="10">
    <location>
        <begin position="2"/>
        <end position="115"/>
    </location>
</feature>
<dbReference type="SMART" id="SM00898">
    <property type="entry name" value="Fapy_DNA_glyco"/>
    <property type="match status" value="1"/>
</dbReference>
<dbReference type="Gene3D" id="1.10.8.50">
    <property type="match status" value="1"/>
</dbReference>
<keyword evidence="6" id="KW-0234">DNA repair</keyword>
<comment type="similarity">
    <text evidence="2">Belongs to the FPG family.</text>
</comment>
<evidence type="ECO:0000256" key="4">
    <source>
        <dbReference type="ARBA" id="ARBA00022801"/>
    </source>
</evidence>
<dbReference type="InterPro" id="IPR010979">
    <property type="entry name" value="Ribosomal_uS13-like_H2TH"/>
</dbReference>
<dbReference type="SUPFAM" id="SSF46946">
    <property type="entry name" value="S13-like H2TH domain"/>
    <property type="match status" value="1"/>
</dbReference>
<dbReference type="GO" id="GO:0006284">
    <property type="term" value="P:base-excision repair"/>
    <property type="evidence" value="ECO:0007669"/>
    <property type="project" value="InterPro"/>
</dbReference>
<sequence>MPELAEVEYYKRRWEPALGQTVQKIDLHEKNRVFRGTDTEDLTKSLTGSQFSEARAHGKQMLFRFGEEGWLGVHLGMAGKLFCQSPETFEPHKHDHLVIHLEPSVLIFRDTRYFGRILWHRGPEEPDWWTQAGRNLLDDDYTEEIFRESLRRRSKTPAKSLLLDQKHFPGIGNWMADEILWRAAVHPEKRGGQLSEKEISALYQCLREVCRDAMRVIAPDWSDPPQSWLFRHRWKDGGICPKTEKPLARIQVGGRTTCYSPARQGKAP</sequence>
<dbReference type="GO" id="GO:0016829">
    <property type="term" value="F:lyase activity"/>
    <property type="evidence" value="ECO:0007669"/>
    <property type="project" value="UniProtKB-KW"/>
</dbReference>
<keyword evidence="9" id="KW-0326">Glycosidase</keyword>
<dbReference type="SMART" id="SM01232">
    <property type="entry name" value="H2TH"/>
    <property type="match status" value="1"/>
</dbReference>
<dbReference type="GO" id="GO:0003684">
    <property type="term" value="F:damaged DNA binding"/>
    <property type="evidence" value="ECO:0007669"/>
    <property type="project" value="InterPro"/>
</dbReference>
<evidence type="ECO:0000256" key="6">
    <source>
        <dbReference type="ARBA" id="ARBA00023204"/>
    </source>
</evidence>
<reference evidence="11 12" key="1">
    <citation type="submission" date="2020-07" db="EMBL/GenBank/DDBJ databases">
        <authorList>
            <person name="Feng X."/>
        </authorList>
    </citation>
    <scope>NUCLEOTIDE SEQUENCE [LARGE SCALE GENOMIC DNA]</scope>
    <source>
        <strain evidence="11 12">JCM14086</strain>
    </source>
</reference>
<dbReference type="PROSITE" id="PS51068">
    <property type="entry name" value="FPG_CAT"/>
    <property type="match status" value="1"/>
</dbReference>
<evidence type="ECO:0000256" key="1">
    <source>
        <dbReference type="ARBA" id="ARBA00001668"/>
    </source>
</evidence>
<keyword evidence="4" id="KW-0378">Hydrolase</keyword>
<proteinExistence type="inferred from homology"/>
<dbReference type="Pfam" id="PF06831">
    <property type="entry name" value="H2TH"/>
    <property type="match status" value="1"/>
</dbReference>
<evidence type="ECO:0000256" key="8">
    <source>
        <dbReference type="ARBA" id="ARBA00023268"/>
    </source>
</evidence>
<dbReference type="Proteomes" id="UP000525652">
    <property type="component" value="Unassembled WGS sequence"/>
</dbReference>
<evidence type="ECO:0000256" key="7">
    <source>
        <dbReference type="ARBA" id="ARBA00023239"/>
    </source>
</evidence>
<dbReference type="InterPro" id="IPR035937">
    <property type="entry name" value="FPG_N"/>
</dbReference>
<dbReference type="PANTHER" id="PTHR22993">
    <property type="entry name" value="FORMAMIDOPYRIMIDINE-DNA GLYCOSYLASE"/>
    <property type="match status" value="1"/>
</dbReference>
<dbReference type="InterPro" id="IPR012319">
    <property type="entry name" value="FPG_cat"/>
</dbReference>
<name>A0A7X1E3C8_9BACT</name>
<evidence type="ECO:0000256" key="3">
    <source>
        <dbReference type="ARBA" id="ARBA00022763"/>
    </source>
</evidence>
<comment type="catalytic activity">
    <reaction evidence="1">
        <text>Hydrolysis of DNA containing ring-opened 7-methylguanine residues, releasing 2,6-diamino-4-hydroxy-5-(N-methyl)formamidopyrimidine.</text>
        <dbReference type="EC" id="3.2.2.23"/>
    </reaction>
</comment>
<comment type="caution">
    <text evidence="11">The sequence shown here is derived from an EMBL/GenBank/DDBJ whole genome shotgun (WGS) entry which is preliminary data.</text>
</comment>